<dbReference type="PRINTS" id="PR00070">
    <property type="entry name" value="DHFR"/>
</dbReference>
<reference evidence="8 9" key="1">
    <citation type="journal article" date="2015" name="Infect. Genet. Evol.">
        <title>Genomic sequences of six botulinum neurotoxin-producing strains representing three clostridial species illustrate the mobility and diversity of botulinum neurotoxin genes.</title>
        <authorList>
            <person name="Smith T.J."/>
            <person name="Hill K.K."/>
            <person name="Xie G."/>
            <person name="Foley B.T."/>
            <person name="Williamson C.H."/>
            <person name="Foster J.T."/>
            <person name="Johnson S.L."/>
            <person name="Chertkov O."/>
            <person name="Teshima H."/>
            <person name="Gibbons H.S."/>
            <person name="Johnsky L.A."/>
            <person name="Karavis M.A."/>
            <person name="Smith L.A."/>
        </authorList>
    </citation>
    <scope>NUCLEOTIDE SEQUENCE [LARGE SCALE GENOMIC DNA]</scope>
    <source>
        <strain evidence="8 9">CDC 2741</strain>
    </source>
</reference>
<dbReference type="GO" id="GO:0006730">
    <property type="term" value="P:one-carbon metabolic process"/>
    <property type="evidence" value="ECO:0007669"/>
    <property type="project" value="UniProtKB-KW"/>
</dbReference>
<comment type="similarity">
    <text evidence="2">Belongs to the dihydrofolate reductase family.</text>
</comment>
<organism evidence="8 9">
    <name type="scientific">Clostridium argentinense CDC 2741</name>
    <dbReference type="NCBI Taxonomy" id="1418104"/>
    <lineage>
        <taxon>Bacteria</taxon>
        <taxon>Bacillati</taxon>
        <taxon>Bacillota</taxon>
        <taxon>Clostridia</taxon>
        <taxon>Eubacteriales</taxon>
        <taxon>Clostridiaceae</taxon>
        <taxon>Clostridium</taxon>
    </lineage>
</organism>
<dbReference type="RefSeq" id="WP_039636904.1">
    <property type="nucleotide sequence ID" value="NZ_AYSO01000020.1"/>
</dbReference>
<gene>
    <name evidence="8" type="ORF">U732_812</name>
</gene>
<keyword evidence="4" id="KW-0554">One-carbon metabolism</keyword>
<dbReference type="AlphaFoldDB" id="A0A0C1TVS9"/>
<sequence>MNLIVAVDENFGIGNEGNLLTYIPEDLEDFKKKTIGKVVVMGRTTLESFPNKAPLKSRINIILTRDKNYKVENAIVINFLETLFDVLKSYSSEDIYVIGGESIYKKLEGYCEFAYVTKINKTYKSDRHFFNIDEDKKWVLENRGEIITSCSGVSFNFNIYRNIKPLNFD</sequence>
<dbReference type="GO" id="GO:0046654">
    <property type="term" value="P:tetrahydrofolate biosynthetic process"/>
    <property type="evidence" value="ECO:0007669"/>
    <property type="project" value="UniProtKB-UniPathway"/>
</dbReference>
<accession>A0A0C1TVS9</accession>
<dbReference type="PANTHER" id="PTHR48069">
    <property type="entry name" value="DIHYDROFOLATE REDUCTASE"/>
    <property type="match status" value="1"/>
</dbReference>
<evidence type="ECO:0000256" key="5">
    <source>
        <dbReference type="ARBA" id="ARBA00022857"/>
    </source>
</evidence>
<evidence type="ECO:0000256" key="1">
    <source>
        <dbReference type="ARBA" id="ARBA00004903"/>
    </source>
</evidence>
<dbReference type="InterPro" id="IPR001796">
    <property type="entry name" value="DHFR_dom"/>
</dbReference>
<dbReference type="InterPro" id="IPR024072">
    <property type="entry name" value="DHFR-like_dom_sf"/>
</dbReference>
<evidence type="ECO:0000256" key="2">
    <source>
        <dbReference type="ARBA" id="ARBA00009539"/>
    </source>
</evidence>
<evidence type="ECO:0000313" key="9">
    <source>
        <dbReference type="Proteomes" id="UP000031366"/>
    </source>
</evidence>
<proteinExistence type="inferred from homology"/>
<feature type="domain" description="DHFR" evidence="7">
    <location>
        <begin position="1"/>
        <end position="162"/>
    </location>
</feature>
<dbReference type="GO" id="GO:0046655">
    <property type="term" value="P:folic acid metabolic process"/>
    <property type="evidence" value="ECO:0007669"/>
    <property type="project" value="TreeGrafter"/>
</dbReference>
<keyword evidence="9" id="KW-1185">Reference proteome</keyword>
<dbReference type="InterPro" id="IPR012259">
    <property type="entry name" value="DHFR"/>
</dbReference>
<comment type="caution">
    <text evidence="8">The sequence shown here is derived from an EMBL/GenBank/DDBJ whole genome shotgun (WGS) entry which is preliminary data.</text>
</comment>
<dbReference type="Gene3D" id="3.40.430.10">
    <property type="entry name" value="Dihydrofolate Reductase, subunit A"/>
    <property type="match status" value="1"/>
</dbReference>
<evidence type="ECO:0000256" key="4">
    <source>
        <dbReference type="ARBA" id="ARBA00022563"/>
    </source>
</evidence>
<dbReference type="STRING" id="29341.RSJ17_06865"/>
<evidence type="ECO:0000259" key="7">
    <source>
        <dbReference type="PROSITE" id="PS51330"/>
    </source>
</evidence>
<dbReference type="GO" id="GO:0046452">
    <property type="term" value="P:dihydrofolate metabolic process"/>
    <property type="evidence" value="ECO:0007669"/>
    <property type="project" value="TreeGrafter"/>
</dbReference>
<dbReference type="EMBL" id="AYSO01000020">
    <property type="protein sequence ID" value="KIE44854.1"/>
    <property type="molecule type" value="Genomic_DNA"/>
</dbReference>
<dbReference type="Proteomes" id="UP000031366">
    <property type="component" value="Unassembled WGS sequence"/>
</dbReference>
<evidence type="ECO:0000256" key="6">
    <source>
        <dbReference type="ARBA" id="ARBA00023002"/>
    </source>
</evidence>
<evidence type="ECO:0000313" key="8">
    <source>
        <dbReference type="EMBL" id="KIE44854.1"/>
    </source>
</evidence>
<keyword evidence="5" id="KW-0521">NADP</keyword>
<dbReference type="Pfam" id="PF00186">
    <property type="entry name" value="DHFR_1"/>
    <property type="match status" value="1"/>
</dbReference>
<dbReference type="CDD" id="cd00209">
    <property type="entry name" value="DHFR"/>
    <property type="match status" value="1"/>
</dbReference>
<dbReference type="GO" id="GO:0004146">
    <property type="term" value="F:dihydrofolate reductase activity"/>
    <property type="evidence" value="ECO:0007669"/>
    <property type="project" value="UniProtKB-EC"/>
</dbReference>
<keyword evidence="6" id="KW-0560">Oxidoreductase</keyword>
<dbReference type="OrthoDB" id="9804315at2"/>
<dbReference type="GO" id="GO:0050661">
    <property type="term" value="F:NADP binding"/>
    <property type="evidence" value="ECO:0007669"/>
    <property type="project" value="InterPro"/>
</dbReference>
<dbReference type="UniPathway" id="UPA00077">
    <property type="reaction ID" value="UER00158"/>
</dbReference>
<dbReference type="SUPFAM" id="SSF53597">
    <property type="entry name" value="Dihydrofolate reductase-like"/>
    <property type="match status" value="1"/>
</dbReference>
<dbReference type="EC" id="1.5.1.3" evidence="3"/>
<name>A0A0C1TVS9_9CLOT</name>
<protein>
    <recommendedName>
        <fullName evidence="3">dihydrofolate reductase</fullName>
        <ecNumber evidence="3">1.5.1.3</ecNumber>
    </recommendedName>
</protein>
<evidence type="ECO:0000256" key="3">
    <source>
        <dbReference type="ARBA" id="ARBA00012856"/>
    </source>
</evidence>
<dbReference type="PANTHER" id="PTHR48069:SF3">
    <property type="entry name" value="DIHYDROFOLATE REDUCTASE"/>
    <property type="match status" value="1"/>
</dbReference>
<dbReference type="PROSITE" id="PS51330">
    <property type="entry name" value="DHFR_2"/>
    <property type="match status" value="1"/>
</dbReference>
<comment type="pathway">
    <text evidence="1">Cofactor biosynthesis; tetrahydrofolate biosynthesis; 5,6,7,8-tetrahydrofolate from 7,8-dihydrofolate: step 1/1.</text>
</comment>